<evidence type="ECO:0000313" key="6">
    <source>
        <dbReference type="Proteomes" id="UP001153365"/>
    </source>
</evidence>
<dbReference type="InterPro" id="IPR036869">
    <property type="entry name" value="J_dom_sf"/>
</dbReference>
<evidence type="ECO:0000313" key="5">
    <source>
        <dbReference type="EMBL" id="CAH7684786.1"/>
    </source>
</evidence>
<accession>A0AAV0BEE9</accession>
<keyword evidence="6" id="KW-1185">Reference proteome</keyword>
<dbReference type="PRINTS" id="PR00625">
    <property type="entry name" value="JDOMAIN"/>
</dbReference>
<gene>
    <name evidence="5" type="ORF">PPACK8108_LOCUS19212</name>
</gene>
<comment type="caution">
    <text evidence="5">The sequence shown here is derived from an EMBL/GenBank/DDBJ whole genome shotgun (WGS) entry which is preliminary data.</text>
</comment>
<name>A0AAV0BEE9_PHAPC</name>
<evidence type="ECO:0000256" key="1">
    <source>
        <dbReference type="ARBA" id="ARBA00023186"/>
    </source>
</evidence>
<keyword evidence="3" id="KW-1133">Transmembrane helix</keyword>
<dbReference type="Pfam" id="PF00226">
    <property type="entry name" value="DnaJ"/>
    <property type="match status" value="1"/>
</dbReference>
<dbReference type="PANTHER" id="PTHR43096">
    <property type="entry name" value="DNAJ HOMOLOG 1, MITOCHONDRIAL-RELATED"/>
    <property type="match status" value="1"/>
</dbReference>
<organism evidence="5 6">
    <name type="scientific">Phakopsora pachyrhizi</name>
    <name type="common">Asian soybean rust disease fungus</name>
    <dbReference type="NCBI Taxonomy" id="170000"/>
    <lineage>
        <taxon>Eukaryota</taxon>
        <taxon>Fungi</taxon>
        <taxon>Dikarya</taxon>
        <taxon>Basidiomycota</taxon>
        <taxon>Pucciniomycotina</taxon>
        <taxon>Pucciniomycetes</taxon>
        <taxon>Pucciniales</taxon>
        <taxon>Phakopsoraceae</taxon>
        <taxon>Phakopsora</taxon>
    </lineage>
</organism>
<dbReference type="AlphaFoldDB" id="A0AAV0BEE9"/>
<feature type="transmembrane region" description="Helical" evidence="3">
    <location>
        <begin position="235"/>
        <end position="257"/>
    </location>
</feature>
<reference evidence="5" key="1">
    <citation type="submission" date="2022-06" db="EMBL/GenBank/DDBJ databases">
        <authorList>
            <consortium name="SYNGENTA / RWTH Aachen University"/>
        </authorList>
    </citation>
    <scope>NUCLEOTIDE SEQUENCE</scope>
</reference>
<dbReference type="GO" id="GO:0005737">
    <property type="term" value="C:cytoplasm"/>
    <property type="evidence" value="ECO:0007669"/>
    <property type="project" value="TreeGrafter"/>
</dbReference>
<evidence type="ECO:0000256" key="3">
    <source>
        <dbReference type="SAM" id="Phobius"/>
    </source>
</evidence>
<dbReference type="PANTHER" id="PTHR43096:SF52">
    <property type="entry name" value="DNAJ HOMOLOG 1, MITOCHONDRIAL-RELATED"/>
    <property type="match status" value="1"/>
</dbReference>
<proteinExistence type="predicted"/>
<keyword evidence="3" id="KW-0812">Transmembrane</keyword>
<dbReference type="InterPro" id="IPR001623">
    <property type="entry name" value="DnaJ_domain"/>
</dbReference>
<dbReference type="Proteomes" id="UP001153365">
    <property type="component" value="Unassembled WGS sequence"/>
</dbReference>
<evidence type="ECO:0000259" key="4">
    <source>
        <dbReference type="PROSITE" id="PS50076"/>
    </source>
</evidence>
<dbReference type="Gene3D" id="1.10.287.110">
    <property type="entry name" value="DnaJ domain"/>
    <property type="match status" value="1"/>
</dbReference>
<dbReference type="SUPFAM" id="SSF46565">
    <property type="entry name" value="Chaperone J-domain"/>
    <property type="match status" value="1"/>
</dbReference>
<feature type="region of interest" description="Disordered" evidence="2">
    <location>
        <begin position="305"/>
        <end position="387"/>
    </location>
</feature>
<dbReference type="GO" id="GO:0042026">
    <property type="term" value="P:protein refolding"/>
    <property type="evidence" value="ECO:0007669"/>
    <property type="project" value="TreeGrafter"/>
</dbReference>
<evidence type="ECO:0000256" key="2">
    <source>
        <dbReference type="SAM" id="MobiDB-lite"/>
    </source>
</evidence>
<feature type="compositionally biased region" description="Basic and acidic residues" evidence="2">
    <location>
        <begin position="343"/>
        <end position="358"/>
    </location>
</feature>
<sequence>MPFHYLSPSIRIQSIRASLTPSASRQTNFNSFSNLPRFYSKNSESGKDSDKSYSSIKFPTNPYPTPYQIFNLHQSASTDQIKSRYYQLVKLYHPDISNSTLKEKDDTKFTETSRGIDNDEIEKKFKLIVDAYELLKSPSRREAYKRFGTGWIHNDPRFKTLSINRYTTDLNRAKSSASSSYYDSYLRQQSKRRDGFSFDDEWSRNGRSSQSKIDRGYYSFKEQWQRQGLMMRNGYFISSIGLLGLVVWITQFWGILIPREDKIQGNRSLIYSSGRGEEDTKFKRFLEPKGDQRLDLEAWRSVEYDQRSQQSPSSITTFKGMDSPSAITSSTRSSLSSSSSYIKRLERQNQKSVNDLKRARGSALPPSKFIHRFSSSFESNKDHENDK</sequence>
<dbReference type="PROSITE" id="PS50076">
    <property type="entry name" value="DNAJ_2"/>
    <property type="match status" value="1"/>
</dbReference>
<dbReference type="GO" id="GO:0051082">
    <property type="term" value="F:unfolded protein binding"/>
    <property type="evidence" value="ECO:0007669"/>
    <property type="project" value="TreeGrafter"/>
</dbReference>
<dbReference type="EMBL" id="CALTRL010005688">
    <property type="protein sequence ID" value="CAH7684786.1"/>
    <property type="molecule type" value="Genomic_DNA"/>
</dbReference>
<feature type="domain" description="J" evidence="4">
    <location>
        <begin position="65"/>
        <end position="148"/>
    </location>
</feature>
<keyword evidence="1" id="KW-0143">Chaperone</keyword>
<feature type="compositionally biased region" description="Low complexity" evidence="2">
    <location>
        <begin position="323"/>
        <end position="340"/>
    </location>
</feature>
<dbReference type="CDD" id="cd06257">
    <property type="entry name" value="DnaJ"/>
    <property type="match status" value="1"/>
</dbReference>
<feature type="compositionally biased region" description="Polar residues" evidence="2">
    <location>
        <begin position="307"/>
        <end position="317"/>
    </location>
</feature>
<keyword evidence="3" id="KW-0472">Membrane</keyword>
<dbReference type="SMART" id="SM00271">
    <property type="entry name" value="DnaJ"/>
    <property type="match status" value="1"/>
</dbReference>
<protein>
    <recommendedName>
        <fullName evidence="4">J domain-containing protein</fullName>
    </recommendedName>
</protein>